<evidence type="ECO:0000256" key="1">
    <source>
        <dbReference type="SAM" id="Phobius"/>
    </source>
</evidence>
<keyword evidence="3" id="KW-1185">Reference proteome</keyword>
<accession>A0ABV5WCZ6</accession>
<feature type="transmembrane region" description="Helical" evidence="1">
    <location>
        <begin position="6"/>
        <end position="25"/>
    </location>
</feature>
<name>A0ABV5WCZ6_9BACI</name>
<keyword evidence="1" id="KW-1133">Transmembrane helix</keyword>
<evidence type="ECO:0000313" key="2">
    <source>
        <dbReference type="EMBL" id="MFB9758016.1"/>
    </source>
</evidence>
<keyword evidence="1" id="KW-0812">Transmembrane</keyword>
<proteinExistence type="predicted"/>
<organism evidence="2 3">
    <name type="scientific">Ectobacillus funiculus</name>
    <dbReference type="NCBI Taxonomy" id="137993"/>
    <lineage>
        <taxon>Bacteria</taxon>
        <taxon>Bacillati</taxon>
        <taxon>Bacillota</taxon>
        <taxon>Bacilli</taxon>
        <taxon>Bacillales</taxon>
        <taxon>Bacillaceae</taxon>
        <taxon>Ectobacillus</taxon>
    </lineage>
</organism>
<sequence>MSATWGIVSAVSCLVLCETIGFILMKRLGAKGVPYEMPHLPVLVLTFSALYGIEKVALFSPSLRVIVQFGMLYCMIAAGVLLLLAFIRHVHYQSYIFILNWLKK</sequence>
<comment type="caution">
    <text evidence="2">The sequence shown here is derived from an EMBL/GenBank/DDBJ whole genome shotgun (WGS) entry which is preliminary data.</text>
</comment>
<evidence type="ECO:0000313" key="3">
    <source>
        <dbReference type="Proteomes" id="UP001589609"/>
    </source>
</evidence>
<gene>
    <name evidence="2" type="ORF">ACFFMS_05615</name>
</gene>
<dbReference type="Proteomes" id="UP001589609">
    <property type="component" value="Unassembled WGS sequence"/>
</dbReference>
<keyword evidence="1" id="KW-0472">Membrane</keyword>
<dbReference type="RefSeq" id="WP_205650869.1">
    <property type="nucleotide sequence ID" value="NZ_SCFM01000004.1"/>
</dbReference>
<reference evidence="2 3" key="1">
    <citation type="submission" date="2024-09" db="EMBL/GenBank/DDBJ databases">
        <authorList>
            <person name="Sun Q."/>
            <person name="Mori K."/>
        </authorList>
    </citation>
    <scope>NUCLEOTIDE SEQUENCE [LARGE SCALE GENOMIC DNA]</scope>
    <source>
        <strain evidence="2 3">JCM 11201</strain>
    </source>
</reference>
<feature type="transmembrane region" description="Helical" evidence="1">
    <location>
        <begin position="65"/>
        <end position="87"/>
    </location>
</feature>
<dbReference type="EMBL" id="JBHMAF010000020">
    <property type="protein sequence ID" value="MFB9758016.1"/>
    <property type="molecule type" value="Genomic_DNA"/>
</dbReference>
<protein>
    <submittedName>
        <fullName evidence="2">Uncharacterized protein</fullName>
    </submittedName>
</protein>